<dbReference type="STRING" id="196109.A0A136JFK2"/>
<proteinExistence type="predicted"/>
<organism evidence="1 2">
    <name type="scientific">Microdochium bolleyi</name>
    <dbReference type="NCBI Taxonomy" id="196109"/>
    <lineage>
        <taxon>Eukaryota</taxon>
        <taxon>Fungi</taxon>
        <taxon>Dikarya</taxon>
        <taxon>Ascomycota</taxon>
        <taxon>Pezizomycotina</taxon>
        <taxon>Sordariomycetes</taxon>
        <taxon>Xylariomycetidae</taxon>
        <taxon>Xylariales</taxon>
        <taxon>Microdochiaceae</taxon>
        <taxon>Microdochium</taxon>
    </lineage>
</organism>
<dbReference type="AlphaFoldDB" id="A0A136JFK2"/>
<reference evidence="2" key="1">
    <citation type="submission" date="2016-02" db="EMBL/GenBank/DDBJ databases">
        <title>Draft genome sequence of Microdochium bolleyi, a fungal endophyte of beachgrass.</title>
        <authorList>
            <consortium name="DOE Joint Genome Institute"/>
            <person name="David A.S."/>
            <person name="May G."/>
            <person name="Haridas S."/>
            <person name="Lim J."/>
            <person name="Wang M."/>
            <person name="Labutti K."/>
            <person name="Lipzen A."/>
            <person name="Barry K."/>
            <person name="Grigoriev I.V."/>
        </authorList>
    </citation>
    <scope>NUCLEOTIDE SEQUENCE [LARGE SCALE GENOMIC DNA]</scope>
    <source>
        <strain evidence="2">J235TASD1</strain>
    </source>
</reference>
<evidence type="ECO:0008006" key="3">
    <source>
        <dbReference type="Google" id="ProtNLM"/>
    </source>
</evidence>
<name>A0A136JFK2_9PEZI</name>
<dbReference type="InterPro" id="IPR036047">
    <property type="entry name" value="F-box-like_dom_sf"/>
</dbReference>
<protein>
    <recommendedName>
        <fullName evidence="3">F-box domain-containing protein</fullName>
    </recommendedName>
</protein>
<dbReference type="SUPFAM" id="SSF81383">
    <property type="entry name" value="F-box domain"/>
    <property type="match status" value="1"/>
</dbReference>
<feature type="non-terminal residue" evidence="1">
    <location>
        <position position="192"/>
    </location>
</feature>
<sequence length="192" mass="21632">MSALQKVIATPELLEAVLLHLDLRTLLVHTQLVSRYFRHLIVSSVALQKALFLLPDGGSRGEPHTSDRGPPVLNPLLREPFWLWYPPADDCDPMRTTTHRINAGFVGPRDLRDDSTTAPHHGITRFHRLAIWADQKSRAAIMRPEASWRRMFVQQPVPRSLGWLSWGLDFSPAEAAVVPIVMRGVVPFPEGL</sequence>
<evidence type="ECO:0000313" key="2">
    <source>
        <dbReference type="Proteomes" id="UP000070501"/>
    </source>
</evidence>
<dbReference type="OrthoDB" id="3800738at2759"/>
<accession>A0A136JFK2</accession>
<evidence type="ECO:0000313" key="1">
    <source>
        <dbReference type="EMBL" id="KXJ95919.1"/>
    </source>
</evidence>
<dbReference type="EMBL" id="KQ964246">
    <property type="protein sequence ID" value="KXJ95919.1"/>
    <property type="molecule type" value="Genomic_DNA"/>
</dbReference>
<dbReference type="Proteomes" id="UP000070501">
    <property type="component" value="Unassembled WGS sequence"/>
</dbReference>
<gene>
    <name evidence="1" type="ORF">Micbo1qcDRAFT_158039</name>
</gene>
<dbReference type="InParanoid" id="A0A136JFK2"/>
<keyword evidence="2" id="KW-1185">Reference proteome</keyword>